<dbReference type="Gene3D" id="1.20.58.1040">
    <property type="match status" value="1"/>
</dbReference>
<evidence type="ECO:0000256" key="3">
    <source>
        <dbReference type="ARBA" id="ARBA00022622"/>
    </source>
</evidence>
<dbReference type="Gene3D" id="3.20.20.80">
    <property type="entry name" value="Glycosidases"/>
    <property type="match status" value="1"/>
</dbReference>
<protein>
    <recommendedName>
        <fullName evidence="11">X8 domain-containing protein</fullName>
    </recommendedName>
</protein>
<keyword evidence="2" id="KW-1003">Cell membrane</keyword>
<dbReference type="AlphaFoldDB" id="A0A9D5AAR5"/>
<proteinExistence type="predicted"/>
<dbReference type="FunFam" id="1.20.58.1040:FF:000001">
    <property type="entry name" value="Glucan endo-1,3-beta-glucosidase 4"/>
    <property type="match status" value="1"/>
</dbReference>
<evidence type="ECO:0000256" key="4">
    <source>
        <dbReference type="ARBA" id="ARBA00022729"/>
    </source>
</evidence>
<feature type="compositionally biased region" description="Low complexity" evidence="9">
    <location>
        <begin position="515"/>
        <end position="529"/>
    </location>
</feature>
<keyword evidence="6" id="KW-1015">Disulfide bond</keyword>
<keyword evidence="3" id="KW-0336">GPI-anchor</keyword>
<dbReference type="Gramene" id="Psat6g155360.1">
    <property type="protein sequence ID" value="Psat6g155360.1.cds"/>
    <property type="gene ID" value="Psat6g155360"/>
</dbReference>
<organism evidence="12 13">
    <name type="scientific">Pisum sativum</name>
    <name type="common">Garden pea</name>
    <name type="synonym">Lathyrus oleraceus</name>
    <dbReference type="NCBI Taxonomy" id="3888"/>
    <lineage>
        <taxon>Eukaryota</taxon>
        <taxon>Viridiplantae</taxon>
        <taxon>Streptophyta</taxon>
        <taxon>Embryophyta</taxon>
        <taxon>Tracheophyta</taxon>
        <taxon>Spermatophyta</taxon>
        <taxon>Magnoliopsida</taxon>
        <taxon>eudicotyledons</taxon>
        <taxon>Gunneridae</taxon>
        <taxon>Pentapetalae</taxon>
        <taxon>rosids</taxon>
        <taxon>fabids</taxon>
        <taxon>Fabales</taxon>
        <taxon>Fabaceae</taxon>
        <taxon>Papilionoideae</taxon>
        <taxon>50 kb inversion clade</taxon>
        <taxon>NPAAA clade</taxon>
        <taxon>Hologalegina</taxon>
        <taxon>IRL clade</taxon>
        <taxon>Fabeae</taxon>
        <taxon>Lathyrus</taxon>
    </lineage>
</organism>
<dbReference type="InterPro" id="IPR044788">
    <property type="entry name" value="X8_dom_prot"/>
</dbReference>
<accession>A0A9D5AAR5</accession>
<dbReference type="SMART" id="SM00768">
    <property type="entry name" value="X8"/>
    <property type="match status" value="1"/>
</dbReference>
<feature type="compositionally biased region" description="Pro residues" evidence="9">
    <location>
        <begin position="530"/>
        <end position="546"/>
    </location>
</feature>
<keyword evidence="4 10" id="KW-0732">Signal</keyword>
<dbReference type="OrthoDB" id="417697at2759"/>
<evidence type="ECO:0000256" key="6">
    <source>
        <dbReference type="ARBA" id="ARBA00023157"/>
    </source>
</evidence>
<comment type="subcellular location">
    <subcellularLocation>
        <location evidence="1">Cell membrane</location>
        <topology evidence="1">Lipid-anchor</topology>
        <topology evidence="1">GPI-anchor</topology>
    </subcellularLocation>
</comment>
<dbReference type="Proteomes" id="UP001058974">
    <property type="component" value="Chromosome 6"/>
</dbReference>
<evidence type="ECO:0000256" key="2">
    <source>
        <dbReference type="ARBA" id="ARBA00022475"/>
    </source>
</evidence>
<dbReference type="Pfam" id="PF07983">
    <property type="entry name" value="X8"/>
    <property type="match status" value="1"/>
</dbReference>
<feature type="signal peptide" evidence="10">
    <location>
        <begin position="1"/>
        <end position="21"/>
    </location>
</feature>
<evidence type="ECO:0000259" key="11">
    <source>
        <dbReference type="SMART" id="SM00768"/>
    </source>
</evidence>
<name>A0A9D5AAR5_PEA</name>
<keyword evidence="5" id="KW-0472">Membrane</keyword>
<dbReference type="GO" id="GO:0098552">
    <property type="term" value="C:side of membrane"/>
    <property type="evidence" value="ECO:0007669"/>
    <property type="project" value="UniProtKB-KW"/>
</dbReference>
<feature type="region of interest" description="Disordered" evidence="9">
    <location>
        <begin position="298"/>
        <end position="319"/>
    </location>
</feature>
<keyword evidence="7" id="KW-0325">Glycoprotein</keyword>
<dbReference type="PANTHER" id="PTHR31044">
    <property type="entry name" value="BETA-1,3 GLUCANASE"/>
    <property type="match status" value="1"/>
</dbReference>
<dbReference type="EMBL" id="JAMSHJ010000006">
    <property type="protein sequence ID" value="KAI5398735.1"/>
    <property type="molecule type" value="Genomic_DNA"/>
</dbReference>
<feature type="region of interest" description="Disordered" evidence="9">
    <location>
        <begin position="513"/>
        <end position="626"/>
    </location>
</feature>
<feature type="compositionally biased region" description="Low complexity" evidence="9">
    <location>
        <begin position="566"/>
        <end position="585"/>
    </location>
</feature>
<evidence type="ECO:0000313" key="12">
    <source>
        <dbReference type="EMBL" id="KAI5398735.1"/>
    </source>
</evidence>
<evidence type="ECO:0000256" key="1">
    <source>
        <dbReference type="ARBA" id="ARBA00004609"/>
    </source>
</evidence>
<comment type="caution">
    <text evidence="12">The sequence shown here is derived from an EMBL/GenBank/DDBJ whole genome shotgun (WGS) entry which is preliminary data.</text>
</comment>
<keyword evidence="8" id="KW-0449">Lipoprotein</keyword>
<dbReference type="GO" id="GO:0005886">
    <property type="term" value="C:plasma membrane"/>
    <property type="evidence" value="ECO:0007669"/>
    <property type="project" value="UniProtKB-SubCell"/>
</dbReference>
<evidence type="ECO:0000256" key="8">
    <source>
        <dbReference type="ARBA" id="ARBA00023288"/>
    </source>
</evidence>
<dbReference type="Gramene" id="Psat06G0420400-T1">
    <property type="protein sequence ID" value="KAI5398735.1"/>
    <property type="gene ID" value="KIW84_064204"/>
</dbReference>
<evidence type="ECO:0000256" key="7">
    <source>
        <dbReference type="ARBA" id="ARBA00023180"/>
    </source>
</evidence>
<keyword evidence="13" id="KW-1185">Reference proteome</keyword>
<dbReference type="PANTHER" id="PTHR31044:SF139">
    <property type="entry name" value="CARBOHYDRATE-BINDING X8 DOMAIN PROTEIN"/>
    <property type="match status" value="1"/>
</dbReference>
<reference evidence="12 13" key="1">
    <citation type="journal article" date="2022" name="Nat. Genet.">
        <title>Improved pea reference genome and pan-genome highlight genomic features and evolutionary characteristics.</title>
        <authorList>
            <person name="Yang T."/>
            <person name="Liu R."/>
            <person name="Luo Y."/>
            <person name="Hu S."/>
            <person name="Wang D."/>
            <person name="Wang C."/>
            <person name="Pandey M.K."/>
            <person name="Ge S."/>
            <person name="Xu Q."/>
            <person name="Li N."/>
            <person name="Li G."/>
            <person name="Huang Y."/>
            <person name="Saxena R.K."/>
            <person name="Ji Y."/>
            <person name="Li M."/>
            <person name="Yan X."/>
            <person name="He Y."/>
            <person name="Liu Y."/>
            <person name="Wang X."/>
            <person name="Xiang C."/>
            <person name="Varshney R.K."/>
            <person name="Ding H."/>
            <person name="Gao S."/>
            <person name="Zong X."/>
        </authorList>
    </citation>
    <scope>NUCLEOTIDE SEQUENCE [LARGE SCALE GENOMIC DNA]</scope>
    <source>
        <strain evidence="12 13">cv. Zhongwan 6</strain>
    </source>
</reference>
<feature type="compositionally biased region" description="Pro residues" evidence="9">
    <location>
        <begin position="556"/>
        <end position="565"/>
    </location>
</feature>
<evidence type="ECO:0000256" key="5">
    <source>
        <dbReference type="ARBA" id="ARBA00023136"/>
    </source>
</evidence>
<feature type="compositionally biased region" description="Low complexity" evidence="9">
    <location>
        <begin position="302"/>
        <end position="312"/>
    </location>
</feature>
<dbReference type="GO" id="GO:0009506">
    <property type="term" value="C:plasmodesma"/>
    <property type="evidence" value="ECO:0007669"/>
    <property type="project" value="UniProtKB-ARBA"/>
</dbReference>
<evidence type="ECO:0000256" key="10">
    <source>
        <dbReference type="SAM" id="SignalP"/>
    </source>
</evidence>
<dbReference type="InterPro" id="IPR012946">
    <property type="entry name" value="X8"/>
</dbReference>
<gene>
    <name evidence="12" type="ORF">KIW84_064204</name>
</gene>
<evidence type="ECO:0000313" key="13">
    <source>
        <dbReference type="Proteomes" id="UP001058974"/>
    </source>
</evidence>
<feature type="domain" description="X8" evidence="11">
    <location>
        <begin position="431"/>
        <end position="514"/>
    </location>
</feature>
<evidence type="ECO:0000256" key="9">
    <source>
        <dbReference type="SAM" id="MobiDB-lite"/>
    </source>
</evidence>
<feature type="chain" id="PRO_5038854888" description="X8 domain-containing protein" evidence="10">
    <location>
        <begin position="22"/>
        <end position="654"/>
    </location>
</feature>
<sequence length="654" mass="69264">MAMEASFFLLFISSLLISCSGSLVGFSYHERGDTWKSFLQPSKVSSSQIRVFVTDHRILSTLTNSNMLVDLYLSKSQVENFITSKPSATSELKAQLVNFLPRSNIKSIIVSCGSECLVQNEIPLIMNALESIYSILRDLHISNEVKLSVAFPLQFLTKMNPSREHEIRKLLSFIKETELFVTLEDTIDGELSMEDHFVQTVIKRAALAASVLPCNDVPVVLTIKSSVIPSSVELAEFSKRVSKYLAARRPIAKRIAALYLELHTTEDFSMKELKREEEKENFPSSRREILSKLHRRKTLDGTNSPTNTVYPTNPTPNPTPVITPSDTPTIIAVPSTNPVTISPTNPAAMPVTVPSTTPAVPSTTPAVPLPPTNPTNSPVPVFNPATTPSTVPGAQPVTNPVTSYPPPSGSVPVPVINPPSNTNAPSVQGQSWCVAKAGAPQASLQSALDYACGMGADCSQIQQGGSCFSPVTLQSHASFAFNSYYQKNPAPTSCDFGGAATLINTNPSSGSCIFPSSSSSSSSTPTISSPTPPTQSTPTAIPPPSPITTAPSIPTIAPPSIPTIAPPSIQTAPSSIPTVPPTSSGSGTGTFGYGTPPSVLNSSSPDSGAMPDFGSDSPPVVNTTSASHPRALKSFTGCIILMIPFVTARLSMLP</sequence>